<name>A0AA42H7F5_9HYPH</name>
<keyword evidence="2" id="KW-0472">Membrane</keyword>
<dbReference type="EMBL" id="JAODYY010000021">
    <property type="protein sequence ID" value="MDH0126973.1"/>
    <property type="molecule type" value="Genomic_DNA"/>
</dbReference>
<evidence type="ECO:0000313" key="3">
    <source>
        <dbReference type="EMBL" id="MDH0126973.1"/>
    </source>
</evidence>
<organism evidence="3 4">
    <name type="scientific">Brucella intermedia GD04153</name>
    <dbReference type="NCBI Taxonomy" id="2975438"/>
    <lineage>
        <taxon>Bacteria</taxon>
        <taxon>Pseudomonadati</taxon>
        <taxon>Pseudomonadota</taxon>
        <taxon>Alphaproteobacteria</taxon>
        <taxon>Hyphomicrobiales</taxon>
        <taxon>Brucellaceae</taxon>
        <taxon>Brucella/Ochrobactrum group</taxon>
        <taxon>Brucella</taxon>
    </lineage>
</organism>
<gene>
    <name evidence="3" type="ORF">N7376_23670</name>
</gene>
<sequence length="70" mass="8111">MQDTRDRVIRLEERLKAFEEKFDEQSNKIDEMYELLTKAKGAKLALILIAALAGAITTKVIPFISQFWPR</sequence>
<comment type="caution">
    <text evidence="3">The sequence shown here is derived from an EMBL/GenBank/DDBJ whole genome shotgun (WGS) entry which is preliminary data.</text>
</comment>
<feature type="coiled-coil region" evidence="1">
    <location>
        <begin position="1"/>
        <end position="35"/>
    </location>
</feature>
<keyword evidence="2" id="KW-1133">Transmembrane helix</keyword>
<keyword evidence="2" id="KW-0812">Transmembrane</keyword>
<accession>A0AA42H7F5</accession>
<evidence type="ECO:0000256" key="1">
    <source>
        <dbReference type="SAM" id="Coils"/>
    </source>
</evidence>
<reference evidence="3" key="1">
    <citation type="submission" date="2022-09" db="EMBL/GenBank/DDBJ databases">
        <title>Intensive care unit water sources are persistently colonized with multi-drug resistant bacteria and are the site of extensive horizontal gene transfer of antibiotic resistance genes.</title>
        <authorList>
            <person name="Diorio-Toth L."/>
        </authorList>
    </citation>
    <scope>NUCLEOTIDE SEQUENCE</scope>
    <source>
        <strain evidence="3">GD04153</strain>
    </source>
</reference>
<evidence type="ECO:0000313" key="4">
    <source>
        <dbReference type="Proteomes" id="UP001158087"/>
    </source>
</evidence>
<dbReference type="AlphaFoldDB" id="A0AA42H7F5"/>
<keyword evidence="1" id="KW-0175">Coiled coil</keyword>
<feature type="transmembrane region" description="Helical" evidence="2">
    <location>
        <begin position="44"/>
        <end position="68"/>
    </location>
</feature>
<dbReference type="Proteomes" id="UP001158087">
    <property type="component" value="Unassembled WGS sequence"/>
</dbReference>
<evidence type="ECO:0000256" key="2">
    <source>
        <dbReference type="SAM" id="Phobius"/>
    </source>
</evidence>
<proteinExistence type="predicted"/>
<protein>
    <submittedName>
        <fullName evidence="3">Uncharacterized protein</fullName>
    </submittedName>
</protein>